<evidence type="ECO:0000313" key="7">
    <source>
        <dbReference type="EMBL" id="NCU18148.1"/>
    </source>
</evidence>
<evidence type="ECO:0000313" key="8">
    <source>
        <dbReference type="Proteomes" id="UP000743899"/>
    </source>
</evidence>
<dbReference type="Gene3D" id="2.70.70.10">
    <property type="entry name" value="Glucose Permease (Domain IIA)"/>
    <property type="match status" value="1"/>
</dbReference>
<protein>
    <submittedName>
        <fullName evidence="7">Peptidoglycan DD-metalloendopeptidase family protein</fullName>
    </submittedName>
</protein>
<evidence type="ECO:0000256" key="2">
    <source>
        <dbReference type="SAM" id="Coils"/>
    </source>
</evidence>
<feature type="coiled-coil region" evidence="2">
    <location>
        <begin position="23"/>
        <end position="120"/>
    </location>
</feature>
<name>A0ABX0A3Y3_9BACI</name>
<feature type="compositionally biased region" description="Low complexity" evidence="3">
    <location>
        <begin position="272"/>
        <end position="284"/>
    </location>
</feature>
<feature type="region of interest" description="Disordered" evidence="3">
    <location>
        <begin position="263"/>
        <end position="293"/>
    </location>
</feature>
<dbReference type="InterPro" id="IPR057309">
    <property type="entry name" value="PcsB_CC"/>
</dbReference>
<dbReference type="Gene3D" id="6.10.250.3150">
    <property type="match status" value="1"/>
</dbReference>
<dbReference type="Pfam" id="PF01551">
    <property type="entry name" value="Peptidase_M23"/>
    <property type="match status" value="1"/>
</dbReference>
<dbReference type="RefSeq" id="WP_161920977.1">
    <property type="nucleotide sequence ID" value="NZ_JAACYS010000047.1"/>
</dbReference>
<keyword evidence="1 4" id="KW-0732">Signal</keyword>
<proteinExistence type="predicted"/>
<dbReference type="InterPro" id="IPR050570">
    <property type="entry name" value="Cell_wall_metabolism_enzyme"/>
</dbReference>
<organism evidence="7 8">
    <name type="scientific">Pallidibacillus pasinlerensis</name>
    <dbReference type="NCBI Taxonomy" id="2703818"/>
    <lineage>
        <taxon>Bacteria</taxon>
        <taxon>Bacillati</taxon>
        <taxon>Bacillota</taxon>
        <taxon>Bacilli</taxon>
        <taxon>Bacillales</taxon>
        <taxon>Bacillaceae</taxon>
        <taxon>Pallidibacillus</taxon>
    </lineage>
</organism>
<keyword evidence="2" id="KW-0175">Coiled coil</keyword>
<dbReference type="EMBL" id="JAACYS010000047">
    <property type="protein sequence ID" value="NCU18148.1"/>
    <property type="molecule type" value="Genomic_DNA"/>
</dbReference>
<reference evidence="7 8" key="1">
    <citation type="submission" date="2020-01" db="EMBL/GenBank/DDBJ databases">
        <title>A novel Bacillus sp. from Pasinler.</title>
        <authorList>
            <person name="Adiguzel A."/>
            <person name="Ay H."/>
            <person name="Baltaci M.O."/>
        </authorList>
    </citation>
    <scope>NUCLEOTIDE SEQUENCE [LARGE SCALE GENOMIC DNA]</scope>
    <source>
        <strain evidence="7 8">P1</strain>
    </source>
</reference>
<dbReference type="PANTHER" id="PTHR21666:SF270">
    <property type="entry name" value="MUREIN HYDROLASE ACTIVATOR ENVC"/>
    <property type="match status" value="1"/>
</dbReference>
<feature type="domain" description="M23ase beta-sheet core" evidence="5">
    <location>
        <begin position="320"/>
        <end position="421"/>
    </location>
</feature>
<evidence type="ECO:0000259" key="6">
    <source>
        <dbReference type="Pfam" id="PF24568"/>
    </source>
</evidence>
<feature type="signal peptide" evidence="4">
    <location>
        <begin position="1"/>
        <end position="27"/>
    </location>
</feature>
<dbReference type="CDD" id="cd12797">
    <property type="entry name" value="M23_peptidase"/>
    <property type="match status" value="1"/>
</dbReference>
<dbReference type="InterPro" id="IPR011055">
    <property type="entry name" value="Dup_hybrid_motif"/>
</dbReference>
<comment type="caution">
    <text evidence="7">The sequence shown here is derived from an EMBL/GenBank/DDBJ whole genome shotgun (WGS) entry which is preliminary data.</text>
</comment>
<evidence type="ECO:0000256" key="4">
    <source>
        <dbReference type="SAM" id="SignalP"/>
    </source>
</evidence>
<dbReference type="SUPFAM" id="SSF51261">
    <property type="entry name" value="Duplicated hybrid motif"/>
    <property type="match status" value="1"/>
</dbReference>
<dbReference type="InterPro" id="IPR016047">
    <property type="entry name" value="M23ase_b-sheet_dom"/>
</dbReference>
<accession>A0ABX0A3Y3</accession>
<evidence type="ECO:0000259" key="5">
    <source>
        <dbReference type="Pfam" id="PF01551"/>
    </source>
</evidence>
<gene>
    <name evidence="7" type="ORF">GW534_10515</name>
</gene>
<dbReference type="PANTHER" id="PTHR21666">
    <property type="entry name" value="PEPTIDASE-RELATED"/>
    <property type="match status" value="1"/>
</dbReference>
<feature type="domain" description="Peptidoglycan hydrolase PcsB coiled-coil" evidence="6">
    <location>
        <begin position="107"/>
        <end position="180"/>
    </location>
</feature>
<dbReference type="Pfam" id="PF24568">
    <property type="entry name" value="CC_PcsB"/>
    <property type="match status" value="1"/>
</dbReference>
<dbReference type="Proteomes" id="UP000743899">
    <property type="component" value="Unassembled WGS sequence"/>
</dbReference>
<sequence>MERKYFSLIGAFILLFSTLFTQSVAYADSVKDLEKQKQEVQRKKSELGSEKAKVEEKLDELENKQAAVKAEIQQIDTEINETAQKIRDTDQQIQEKNDEIEQLKIEIATIEERIAKRDELLKDRIRAIQQSGGNVTYLDVLLGSQSFTDLIGRITAVSTIMDADKNIIEEHKADHRLLAENKTKVEEEREAVIALKKSLEAARAELEEKKDEKDKLYAQLEEEVHEHEELVFSLEEEQQIYANQEAALQKAIEVAKKKEEEERKAREEAARKAAASTKSSSSKSNYSAPVTNGKFVRPTSGPVTSEFGYRYHPISGKRKLHTGIDIGGGSGDPIYAVADGVVSRSYYSSSYGNVVFIVHYIDGKQLETVYAHLTSSAVSEGQVVSKGQYIGGKGTTGASTGVHLHFEIHEGLWNGSKSNAVDPRKYIGF</sequence>
<keyword evidence="8" id="KW-1185">Reference proteome</keyword>
<feature type="chain" id="PRO_5045302563" evidence="4">
    <location>
        <begin position="28"/>
        <end position="429"/>
    </location>
</feature>
<evidence type="ECO:0000256" key="3">
    <source>
        <dbReference type="SAM" id="MobiDB-lite"/>
    </source>
</evidence>
<evidence type="ECO:0000256" key="1">
    <source>
        <dbReference type="ARBA" id="ARBA00022729"/>
    </source>
</evidence>